<dbReference type="PANTHER" id="PTHR24064">
    <property type="entry name" value="SOLUTE CARRIER FAMILY 22 MEMBER"/>
    <property type="match status" value="1"/>
</dbReference>
<reference evidence="8" key="1">
    <citation type="submission" date="2025-08" db="UniProtKB">
        <authorList>
            <consortium name="RefSeq"/>
        </authorList>
    </citation>
    <scope>IDENTIFICATION</scope>
    <source>
        <tissue evidence="8">Tentacle</tissue>
    </source>
</reference>
<feature type="transmembrane region" description="Helical" evidence="5">
    <location>
        <begin position="363"/>
        <end position="382"/>
    </location>
</feature>
<evidence type="ECO:0000259" key="6">
    <source>
        <dbReference type="PROSITE" id="PS50850"/>
    </source>
</evidence>
<keyword evidence="7" id="KW-1185">Reference proteome</keyword>
<evidence type="ECO:0000256" key="3">
    <source>
        <dbReference type="ARBA" id="ARBA00022989"/>
    </source>
</evidence>
<feature type="transmembrane region" description="Helical" evidence="5">
    <location>
        <begin position="97"/>
        <end position="118"/>
    </location>
</feature>
<dbReference type="AlphaFoldDB" id="A0A6P8HXG5"/>
<dbReference type="FunCoup" id="A0A6P8HXG5">
    <property type="interactions" value="127"/>
</dbReference>
<dbReference type="RefSeq" id="XP_031557355.1">
    <property type="nucleotide sequence ID" value="XM_031701495.1"/>
</dbReference>
<evidence type="ECO:0000256" key="2">
    <source>
        <dbReference type="ARBA" id="ARBA00022692"/>
    </source>
</evidence>
<gene>
    <name evidence="8" type="primary">LOC116293989</name>
</gene>
<protein>
    <submittedName>
        <fullName evidence="8">Organic cation transporter protein-like</fullName>
    </submittedName>
</protein>
<keyword evidence="3 5" id="KW-1133">Transmembrane helix</keyword>
<dbReference type="InParanoid" id="A0A6P8HXG5"/>
<evidence type="ECO:0000256" key="5">
    <source>
        <dbReference type="SAM" id="Phobius"/>
    </source>
</evidence>
<dbReference type="CDD" id="cd17317">
    <property type="entry name" value="MFS_SLC22"/>
    <property type="match status" value="1"/>
</dbReference>
<dbReference type="GO" id="GO:0016020">
    <property type="term" value="C:membrane"/>
    <property type="evidence" value="ECO:0007669"/>
    <property type="project" value="UniProtKB-SubCell"/>
</dbReference>
<feature type="transmembrane region" description="Helical" evidence="5">
    <location>
        <begin position="25"/>
        <end position="49"/>
    </location>
</feature>
<dbReference type="InterPro" id="IPR020846">
    <property type="entry name" value="MFS_dom"/>
</dbReference>
<dbReference type="Gene3D" id="1.20.1250.20">
    <property type="entry name" value="MFS general substrate transporter like domains"/>
    <property type="match status" value="1"/>
</dbReference>
<evidence type="ECO:0000256" key="4">
    <source>
        <dbReference type="ARBA" id="ARBA00023136"/>
    </source>
</evidence>
<dbReference type="GeneID" id="116293989"/>
<feature type="transmembrane region" description="Helical" evidence="5">
    <location>
        <begin position="215"/>
        <end position="234"/>
    </location>
</feature>
<dbReference type="SUPFAM" id="SSF103473">
    <property type="entry name" value="MFS general substrate transporter"/>
    <property type="match status" value="1"/>
</dbReference>
<comment type="subcellular location">
    <subcellularLocation>
        <location evidence="1">Membrane</location>
        <topology evidence="1">Multi-pass membrane protein</topology>
    </subcellularLocation>
</comment>
<feature type="transmembrane region" description="Helical" evidence="5">
    <location>
        <begin position="430"/>
        <end position="447"/>
    </location>
</feature>
<feature type="transmembrane region" description="Helical" evidence="5">
    <location>
        <begin position="335"/>
        <end position="356"/>
    </location>
</feature>
<feature type="transmembrane region" description="Helical" evidence="5">
    <location>
        <begin position="453"/>
        <end position="473"/>
    </location>
</feature>
<evidence type="ECO:0000256" key="1">
    <source>
        <dbReference type="ARBA" id="ARBA00004141"/>
    </source>
</evidence>
<feature type="transmembrane region" description="Helical" evidence="5">
    <location>
        <begin position="130"/>
        <end position="148"/>
    </location>
</feature>
<sequence>MAKQSDLHEFDNVFRHVKSFGRYQVIGYLSINLLIFSLSSQWGGIVFALSSPGFHCANTTGNTTCEPNVCCDECTSYVFDGTFTSSVTKWNLICDRAYLGATIQSCFFVGMLIGSFVTGMVSDAWGRKECIFFCNALFIVSNTASAFVDCISFFAFLRFTVGFSMTGVMLTSYIYGVELAGPKKRTAAGIITYFYWSGSSVVFTLIAYLIRDWRYLLTATCLPNILLFPFWRLMPESPRWLIANNKLDEAENVLMKFGGKRGRPIDSDQLRKLIENIRIDQEEKENHAERHTPLDLLRTPKMRKWTLIMGFQWFSTALESFGILIFFTQLAGDPYLNYLILAIATVVRVPFTWVVFLKFGRRISYGGSVIFVGVVMLATYAVKDIPKATTAFAIIGFVLLDHIWSGVYLITSEIFPTVLRNTGQGTGSTIARIGAIIAPYVAMLSQIPSLGVIVPIVIFGALALIAGVMMNWIPETLYAPMHQTIEEAEAAKEDFGIPCCGNILDEDERMDEDKQLTRICLE</sequence>
<dbReference type="InterPro" id="IPR005828">
    <property type="entry name" value="MFS_sugar_transport-like"/>
</dbReference>
<dbReference type="Proteomes" id="UP000515163">
    <property type="component" value="Unplaced"/>
</dbReference>
<feature type="transmembrane region" description="Helical" evidence="5">
    <location>
        <begin position="388"/>
        <end position="410"/>
    </location>
</feature>
<dbReference type="InterPro" id="IPR036259">
    <property type="entry name" value="MFS_trans_sf"/>
</dbReference>
<organism evidence="7 8">
    <name type="scientific">Actinia tenebrosa</name>
    <name type="common">Australian red waratah sea anemone</name>
    <dbReference type="NCBI Taxonomy" id="6105"/>
    <lineage>
        <taxon>Eukaryota</taxon>
        <taxon>Metazoa</taxon>
        <taxon>Cnidaria</taxon>
        <taxon>Anthozoa</taxon>
        <taxon>Hexacorallia</taxon>
        <taxon>Actiniaria</taxon>
        <taxon>Actiniidae</taxon>
        <taxon>Actinia</taxon>
    </lineage>
</organism>
<name>A0A6P8HXG5_ACTTE</name>
<keyword evidence="2 5" id="KW-0812">Transmembrane</keyword>
<dbReference type="OrthoDB" id="5296287at2759"/>
<keyword evidence="4 5" id="KW-0472">Membrane</keyword>
<dbReference type="KEGG" id="aten:116293989"/>
<accession>A0A6P8HXG5</accession>
<proteinExistence type="predicted"/>
<feature type="transmembrane region" description="Helical" evidence="5">
    <location>
        <begin position="307"/>
        <end position="329"/>
    </location>
</feature>
<feature type="domain" description="Major facilitator superfamily (MFS) profile" evidence="6">
    <location>
        <begin position="45"/>
        <end position="478"/>
    </location>
</feature>
<dbReference type="PROSITE" id="PS50850">
    <property type="entry name" value="MFS"/>
    <property type="match status" value="1"/>
</dbReference>
<dbReference type="Pfam" id="PF00083">
    <property type="entry name" value="Sugar_tr"/>
    <property type="match status" value="1"/>
</dbReference>
<evidence type="ECO:0000313" key="8">
    <source>
        <dbReference type="RefSeq" id="XP_031557355.1"/>
    </source>
</evidence>
<evidence type="ECO:0000313" key="7">
    <source>
        <dbReference type="Proteomes" id="UP000515163"/>
    </source>
</evidence>
<dbReference type="GO" id="GO:0022857">
    <property type="term" value="F:transmembrane transporter activity"/>
    <property type="evidence" value="ECO:0007669"/>
    <property type="project" value="InterPro"/>
</dbReference>
<feature type="transmembrane region" description="Helical" evidence="5">
    <location>
        <begin position="187"/>
        <end position="209"/>
    </location>
</feature>
<feature type="transmembrane region" description="Helical" evidence="5">
    <location>
        <begin position="154"/>
        <end position="175"/>
    </location>
</feature>